<dbReference type="RefSeq" id="XP_060035305.1">
    <property type="nucleotide sequence ID" value="XM_060179322.1"/>
</dbReference>
<dbReference type="Gene3D" id="3.40.1810.10">
    <property type="entry name" value="Transcription factor, MADS-box"/>
    <property type="match status" value="1"/>
</dbReference>
<keyword evidence="3" id="KW-0597">Phosphoprotein</keyword>
<evidence type="ECO:0000256" key="7">
    <source>
        <dbReference type="ARBA" id="ARBA00023163"/>
    </source>
</evidence>
<feature type="domain" description="MADS-box" evidence="10">
    <location>
        <begin position="1"/>
        <end position="61"/>
    </location>
</feature>
<evidence type="ECO:0000256" key="4">
    <source>
        <dbReference type="ARBA" id="ARBA00023015"/>
    </source>
</evidence>
<dbReference type="PRINTS" id="PR00404">
    <property type="entry name" value="MADSDOMAIN"/>
</dbReference>
<evidence type="ECO:0000256" key="2">
    <source>
        <dbReference type="ARBA" id="ARBA00022473"/>
    </source>
</evidence>
<evidence type="ECO:0000313" key="12">
    <source>
        <dbReference type="RefSeq" id="XP_060035305.1"/>
    </source>
</evidence>
<keyword evidence="6" id="KW-0010">Activator</keyword>
<evidence type="ECO:0000256" key="8">
    <source>
        <dbReference type="ARBA" id="ARBA00023242"/>
    </source>
</evidence>
<keyword evidence="7" id="KW-0804">Transcription</keyword>
<dbReference type="InterPro" id="IPR036879">
    <property type="entry name" value="TF_MADSbox_sf"/>
</dbReference>
<comment type="subcellular location">
    <subcellularLocation>
        <location evidence="1">Nucleus</location>
    </subcellularLocation>
</comment>
<evidence type="ECO:0000256" key="9">
    <source>
        <dbReference type="SAM" id="MobiDB-lite"/>
    </source>
</evidence>
<evidence type="ECO:0000256" key="1">
    <source>
        <dbReference type="ARBA" id="ARBA00004123"/>
    </source>
</evidence>
<feature type="compositionally biased region" description="Polar residues" evidence="9">
    <location>
        <begin position="382"/>
        <end position="394"/>
    </location>
</feature>
<feature type="region of interest" description="Disordered" evidence="9">
    <location>
        <begin position="382"/>
        <end position="479"/>
    </location>
</feature>
<dbReference type="SMART" id="SM00432">
    <property type="entry name" value="MADS"/>
    <property type="match status" value="1"/>
</dbReference>
<dbReference type="InterPro" id="IPR033896">
    <property type="entry name" value="MEF2-like_N"/>
</dbReference>
<accession>A0ABM3WFF2</accession>
<reference evidence="12" key="1">
    <citation type="submission" date="2025-08" db="UniProtKB">
        <authorList>
            <consortium name="RefSeq"/>
        </authorList>
    </citation>
    <scope>IDENTIFICATION</scope>
</reference>
<dbReference type="PANTHER" id="PTHR11945">
    <property type="entry name" value="MADS BOX PROTEIN"/>
    <property type="match status" value="1"/>
</dbReference>
<feature type="compositionally biased region" description="Polar residues" evidence="9">
    <location>
        <begin position="409"/>
        <end position="419"/>
    </location>
</feature>
<feature type="compositionally biased region" description="Basic and acidic residues" evidence="9">
    <location>
        <begin position="439"/>
        <end position="449"/>
    </location>
</feature>
<feature type="region of interest" description="Disordered" evidence="9">
    <location>
        <begin position="243"/>
        <end position="270"/>
    </location>
</feature>
<evidence type="ECO:0000259" key="10">
    <source>
        <dbReference type="PROSITE" id="PS50066"/>
    </source>
</evidence>
<dbReference type="CDD" id="cd00265">
    <property type="entry name" value="MADS_MEF2_like"/>
    <property type="match status" value="1"/>
</dbReference>
<gene>
    <name evidence="12" type="primary">MEF2A</name>
</gene>
<dbReference type="Pfam" id="PF00319">
    <property type="entry name" value="SRF-TF"/>
    <property type="match status" value="1"/>
</dbReference>
<evidence type="ECO:0000256" key="3">
    <source>
        <dbReference type="ARBA" id="ARBA00022553"/>
    </source>
</evidence>
<dbReference type="InterPro" id="IPR002100">
    <property type="entry name" value="TF_MADSbox"/>
</dbReference>
<evidence type="ECO:0000256" key="5">
    <source>
        <dbReference type="ARBA" id="ARBA00023125"/>
    </source>
</evidence>
<sequence length="479" mass="51478">MGRKKIQITRIMDERNRQVTFTKRKFGLMKKAYELSVLCDCEIALIIFNSSNKLFQYASTDMDKVLLKYTEYNEPHESRTNSDIVEALNKKEHRGCDSPDPDTSYVLTPHTEEKYKKINEEFDNMMRNHKIAPGLPPQNFSMSVTVPVTSPNALSYTNPGSSLVSPSLAASSTLADSSMLSPPQATLHRNVSPGAPQRPPSTGNSGGLMSTSDLTVPNGAGNSPVGNGFVNPRASPSLIGTTGANSIGKVMPTKSPPPPGGGTLGMNSRKPDLRVVIPPSSKGMMPPLHPQRISSSQAPQPLATPVVSVTTPSLPPQGLVYSAMPTTYNTDYSLTSADLSALQGFSPPGALSLGQVSAWQQHHLGQAALSSLVAGGQLSQGSNLSINTNQNINIKSEPISPPRDRMTPSGFQQQPSQPRQDMGRSPVDSLSSSSSSYDGSDREDPRGDFHSPIVLGRPPNTEDRESPSVKRMRMDAWVT</sequence>
<dbReference type="GeneID" id="103109904"/>
<name>A0ABM3WFF2_ERIEU</name>
<feature type="compositionally biased region" description="Polar residues" evidence="9">
    <location>
        <begin position="200"/>
        <end position="223"/>
    </location>
</feature>
<dbReference type="Pfam" id="PF12347">
    <property type="entry name" value="HJURP_C"/>
    <property type="match status" value="1"/>
</dbReference>
<evidence type="ECO:0000313" key="11">
    <source>
        <dbReference type="Proteomes" id="UP001652624"/>
    </source>
</evidence>
<organism evidence="11 12">
    <name type="scientific">Erinaceus europaeus</name>
    <name type="common">Western European hedgehog</name>
    <dbReference type="NCBI Taxonomy" id="9365"/>
    <lineage>
        <taxon>Eukaryota</taxon>
        <taxon>Metazoa</taxon>
        <taxon>Chordata</taxon>
        <taxon>Craniata</taxon>
        <taxon>Vertebrata</taxon>
        <taxon>Euteleostomi</taxon>
        <taxon>Mammalia</taxon>
        <taxon>Eutheria</taxon>
        <taxon>Laurasiatheria</taxon>
        <taxon>Eulipotyphla</taxon>
        <taxon>Erinaceidae</taxon>
        <taxon>Erinaceinae</taxon>
        <taxon>Erinaceus</taxon>
    </lineage>
</organism>
<protein>
    <submittedName>
        <fullName evidence="12">Myocyte-specific enhancer factor 2A isoform X6</fullName>
    </submittedName>
</protein>
<dbReference type="PROSITE" id="PS50066">
    <property type="entry name" value="MADS_BOX_2"/>
    <property type="match status" value="1"/>
</dbReference>
<keyword evidence="8" id="KW-0539">Nucleus</keyword>
<feature type="region of interest" description="Disordered" evidence="9">
    <location>
        <begin position="175"/>
        <end position="223"/>
    </location>
</feature>
<feature type="compositionally biased region" description="Basic and acidic residues" evidence="9">
    <location>
        <begin position="460"/>
        <end position="479"/>
    </location>
</feature>
<dbReference type="PROSITE" id="PS00350">
    <property type="entry name" value="MADS_BOX_1"/>
    <property type="match status" value="1"/>
</dbReference>
<keyword evidence="2" id="KW-0217">Developmental protein</keyword>
<keyword evidence="4" id="KW-0805">Transcription regulation</keyword>
<evidence type="ECO:0000256" key="6">
    <source>
        <dbReference type="ARBA" id="ARBA00023159"/>
    </source>
</evidence>
<proteinExistence type="predicted"/>
<dbReference type="PANTHER" id="PTHR11945:SF637">
    <property type="entry name" value="MYOCYTE-SPECIFIC ENHANCER FACTOR 2A"/>
    <property type="match status" value="1"/>
</dbReference>
<feature type="compositionally biased region" description="Low complexity" evidence="9">
    <location>
        <begin position="425"/>
        <end position="438"/>
    </location>
</feature>
<keyword evidence="11" id="KW-1185">Reference proteome</keyword>
<dbReference type="InterPro" id="IPR022102">
    <property type="entry name" value="HJURP_C"/>
</dbReference>
<keyword evidence="5" id="KW-0238">DNA-binding</keyword>
<dbReference type="Proteomes" id="UP001652624">
    <property type="component" value="Chromosome 20"/>
</dbReference>
<dbReference type="SUPFAM" id="SSF55455">
    <property type="entry name" value="SRF-like"/>
    <property type="match status" value="1"/>
</dbReference>